<gene>
    <name evidence="1" type="ORF">LMH87_004038</name>
</gene>
<dbReference type="Proteomes" id="UP001144673">
    <property type="component" value="Chromosome 2"/>
</dbReference>
<dbReference type="GeneID" id="80891197"/>
<evidence type="ECO:0000313" key="2">
    <source>
        <dbReference type="Proteomes" id="UP001144673"/>
    </source>
</evidence>
<dbReference type="RefSeq" id="XP_056048852.1">
    <property type="nucleotide sequence ID" value="XM_056195200.1"/>
</dbReference>
<accession>A0A9W8UF91</accession>
<dbReference type="KEGG" id="amus:LMH87_004038"/>
<proteinExistence type="predicted"/>
<evidence type="ECO:0000313" key="1">
    <source>
        <dbReference type="EMBL" id="KAJ4145182.1"/>
    </source>
</evidence>
<comment type="caution">
    <text evidence="1">The sequence shown here is derived from an EMBL/GenBank/DDBJ whole genome shotgun (WGS) entry which is preliminary data.</text>
</comment>
<sequence length="155" mass="17550">MSLIGRQRKWRLGRSANSDGVGVASLVGRRRKWQQIPSSIEFLVLRHYLPVDFCREEDVLNQVCQNTLSELLRQTVEFDSPQSEMTYFVSLEPLEAAVANTACSLDSTQPASSSRLTPDQPSLPTIYAQKRRKRTGTLFCVAPRRFVGSPERLFC</sequence>
<protein>
    <submittedName>
        <fullName evidence="1">Uncharacterized protein</fullName>
    </submittedName>
</protein>
<reference evidence="1" key="1">
    <citation type="journal article" date="2023" name="Access Microbiol">
        <title>De-novo genome assembly for Akanthomyces muscarius, a biocontrol agent of insect agricultural pests.</title>
        <authorList>
            <person name="Erdos Z."/>
            <person name="Studholme D.J."/>
            <person name="Raymond B."/>
            <person name="Sharma M."/>
        </authorList>
    </citation>
    <scope>NUCLEOTIDE SEQUENCE</scope>
    <source>
        <strain evidence="1">Ve6</strain>
    </source>
</reference>
<organism evidence="1 2">
    <name type="scientific">Akanthomyces muscarius</name>
    <name type="common">Entomopathogenic fungus</name>
    <name type="synonym">Lecanicillium muscarium</name>
    <dbReference type="NCBI Taxonomy" id="2231603"/>
    <lineage>
        <taxon>Eukaryota</taxon>
        <taxon>Fungi</taxon>
        <taxon>Dikarya</taxon>
        <taxon>Ascomycota</taxon>
        <taxon>Pezizomycotina</taxon>
        <taxon>Sordariomycetes</taxon>
        <taxon>Hypocreomycetidae</taxon>
        <taxon>Hypocreales</taxon>
        <taxon>Cordycipitaceae</taxon>
        <taxon>Akanthomyces</taxon>
    </lineage>
</organism>
<name>A0A9W8UF91_AKAMU</name>
<keyword evidence="2" id="KW-1185">Reference proteome</keyword>
<dbReference type="AlphaFoldDB" id="A0A9W8UF91"/>
<dbReference type="EMBL" id="JAJHUN010000011">
    <property type="protein sequence ID" value="KAJ4145182.1"/>
    <property type="molecule type" value="Genomic_DNA"/>
</dbReference>